<name>A0A2A6CIH6_PRIPA</name>
<dbReference type="InterPro" id="IPR002083">
    <property type="entry name" value="MATH/TRAF_dom"/>
</dbReference>
<dbReference type="InterPro" id="IPR011333">
    <property type="entry name" value="SKP1/BTB/POZ_sf"/>
</dbReference>
<dbReference type="Proteomes" id="UP000005239">
    <property type="component" value="Unassembled WGS sequence"/>
</dbReference>
<dbReference type="Pfam" id="PF00917">
    <property type="entry name" value="MATH"/>
    <property type="match status" value="2"/>
</dbReference>
<dbReference type="EnsemblMetazoa" id="PPA38040.1">
    <property type="protein sequence ID" value="PPA38040.1"/>
    <property type="gene ID" value="WBGene00276409"/>
</dbReference>
<accession>A0A2A6CIH6</accession>
<dbReference type="InterPro" id="IPR000210">
    <property type="entry name" value="BTB/POZ_dom"/>
</dbReference>
<dbReference type="PROSITE" id="PS50097">
    <property type="entry name" value="BTB"/>
    <property type="match status" value="6"/>
</dbReference>
<dbReference type="CDD" id="cd00121">
    <property type="entry name" value="MATH"/>
    <property type="match status" value="1"/>
</dbReference>
<sequence>MAIFRLFYTSLIRMVALHDGRMAASSEEKGIASGTDSCCQPQFSGSSMVFFSSESTVISMVIDKWTMFQTEQFSPVHRFNGYPWEAEFEPSTSFEFDGIRNIRRHTFCSWDMLWRPICHDYYKLLQKGFKIEVNIETENDGKSWRLRPTVDFFAPRDRILLIGEEKKKIYVNKESLASQSTFFECLFNSDFKEKNMTEIPIGGVEYEEFFNIIKMVYNRDDASLTDENVYRVLELADRFDLNIVFDRVANFLLSSSSLSRPQKLLISCTYNPILKVFLLSGYVTKEELLPYTTEEWQLLQRRKTEQFSPVHRINGYPWYLRLYKTYSNGSHYLSLICDKSSEVELWKCTATVSFLNLERTHTFCSWDSHQMRVCRDFDTFHEGFKIEVNIETEDDGKSWRLRPTVDFFAPRDRILLIGEEKKKIYVNKESLASQSTFFECLFNSDFKEKNMAEIHIGDVEYEEFFNIIKIVYNRDDASLTDENVYRVLELADRFDLNIIFDRVANFLLSSPLSLPHKLRISYKHNRLFEVFLLSGYVTKEELRLRVFKLYCNDSYYMSLICDKSSEAELWICTATFSYLNFKRTHTFNSWRILWGPICQKYDDKFREGFKIEVSILIEDDGESWRLRPTVDFFAPRDRILLIGEEKKKIYVNKESLASQSTYFECLFNSDFKEKNMAEIPIGDVEYEEFFNIIKIVYNRDDASLTDENVYRVLELADRFDLNIVFDRVANFLLSSSSLSRPQKLLISCTYNPILKVFLLSGYFTKEELLPSTTEEWQLLQRRKWTTHQSEQFSPVHRINGYPWHLRLFKMYGVDGYYLSLICDKSSEAELWKCTVTVSFLNFKRRHTFRSWEMLWRPICHDYYKKFREGFKIEVNIETEDDGKSWRLRPTVDFFAPRDRILLIGEEKKKIYVNNESLASQSTFFECLFNSDFKEKNMAEIHIGDVEYEEFFNIIKIVYNRDDASLTDENVYRVLELADRFDLNIVFDRVANFLLSSSSLSRPQKLLISCTYNPILKVFLLSGEFTKEEFCLEGRMPDPHVDQDPTSISILVENWADDQVEQFSSIYRINGYPWRLGIIRSGEDTRNVYLVCDKSCESELWQCTATIMSPDVNVLPITQIFTSWDKNSQRRYLGWMPHVNGQMLHINVTIKNEGNNWRIRPTLVAFDSIIVVGEDEEIIPVNKESLASQSSFFDKLFNGDFKENNMNAIFVEDVEYEDLSNMIEMVYGSDGPSLTDENVYTFLELADRFDFKIVEDRVISFLLSPYSSLSIHRKLLISDQFNLPFLKDNVLKRYSKAQMIDLIESAEFDQISHDYLQVLFNKYSMDAFQLYRTSRMNWQTSQIPVSSTPFDRNESNRISMIVKDFDCGDIEQFSSIHRINGFPWRLSIMKSPSFKDSFNNSMELEDTYYSADVHLICDKSDEAELWKCTATISSSFYRYESKLFASWDKDSHVILADCQINVGSVVEVYIATDDDGERYCDFPSLDPLESHDGILFFENTEKKIKVNKESLASQSPYFDSLFFGNSKEKDRRKRRKHKRDKEKKNEEKNKKEKRRKMEKDEFPVGDVDYEEFSTIMALLYGDDDNATVNCNSAERLLQLAARFDLRLVEDRVVPFLISPSSSDISLPKKLRISDQYDLPLLKEFLLISEFHSIDQLKELSESPQWNQLSKEMLRILFKKFCI</sequence>
<reference evidence="2" key="2">
    <citation type="submission" date="2022-06" db="UniProtKB">
        <authorList>
            <consortium name="EnsemblMetazoa"/>
        </authorList>
    </citation>
    <scope>IDENTIFICATION</scope>
    <source>
        <strain evidence="2">PS312</strain>
    </source>
</reference>
<gene>
    <name evidence="2" type="primary">WBGene00276409</name>
</gene>
<proteinExistence type="predicted"/>
<evidence type="ECO:0000313" key="3">
    <source>
        <dbReference type="Proteomes" id="UP000005239"/>
    </source>
</evidence>
<feature type="compositionally biased region" description="Basic and acidic residues" evidence="1">
    <location>
        <begin position="1541"/>
        <end position="1558"/>
    </location>
</feature>
<dbReference type="SMART" id="SM00225">
    <property type="entry name" value="BTB"/>
    <property type="match status" value="6"/>
</dbReference>
<accession>A0A8R1YU87</accession>
<dbReference type="Pfam" id="PF00651">
    <property type="entry name" value="BTB"/>
    <property type="match status" value="5"/>
</dbReference>
<dbReference type="PANTHER" id="PTHR22744:SF14">
    <property type="entry name" value="BTB DOMAIN-CONTAINING PROTEIN-RELATED"/>
    <property type="match status" value="1"/>
</dbReference>
<evidence type="ECO:0000313" key="2">
    <source>
        <dbReference type="EnsemblMetazoa" id="PPA38040.1"/>
    </source>
</evidence>
<keyword evidence="3" id="KW-1185">Reference proteome</keyword>
<dbReference type="PANTHER" id="PTHR22744">
    <property type="entry name" value="HELIX LOOP HELIX PROTEIN 21-RELATED"/>
    <property type="match status" value="1"/>
</dbReference>
<evidence type="ECO:0000256" key="1">
    <source>
        <dbReference type="SAM" id="MobiDB-lite"/>
    </source>
</evidence>
<organism evidence="2 3">
    <name type="scientific">Pristionchus pacificus</name>
    <name type="common">Parasitic nematode worm</name>
    <dbReference type="NCBI Taxonomy" id="54126"/>
    <lineage>
        <taxon>Eukaryota</taxon>
        <taxon>Metazoa</taxon>
        <taxon>Ecdysozoa</taxon>
        <taxon>Nematoda</taxon>
        <taxon>Chromadorea</taxon>
        <taxon>Rhabditida</taxon>
        <taxon>Rhabditina</taxon>
        <taxon>Diplogasteromorpha</taxon>
        <taxon>Diplogasteroidea</taxon>
        <taxon>Neodiplogasteridae</taxon>
        <taxon>Pristionchus</taxon>
    </lineage>
</organism>
<dbReference type="Gene3D" id="3.30.710.10">
    <property type="entry name" value="Potassium Channel Kv1.1, Chain A"/>
    <property type="match status" value="6"/>
</dbReference>
<feature type="compositionally biased region" description="Basic residues" evidence="1">
    <location>
        <begin position="1529"/>
        <end position="1540"/>
    </location>
</feature>
<protein>
    <submittedName>
        <fullName evidence="2">BTB domain-containing protein</fullName>
    </submittedName>
</protein>
<dbReference type="SUPFAM" id="SSF54695">
    <property type="entry name" value="POZ domain"/>
    <property type="match status" value="6"/>
</dbReference>
<dbReference type="CDD" id="cd18186">
    <property type="entry name" value="BTB_POZ_ZBTB_KLHL-like"/>
    <property type="match status" value="5"/>
</dbReference>
<reference evidence="3" key="1">
    <citation type="journal article" date="2008" name="Nat. Genet.">
        <title>The Pristionchus pacificus genome provides a unique perspective on nematode lifestyle and parasitism.</title>
        <authorList>
            <person name="Dieterich C."/>
            <person name="Clifton S.W."/>
            <person name="Schuster L.N."/>
            <person name="Chinwalla A."/>
            <person name="Delehaunty K."/>
            <person name="Dinkelacker I."/>
            <person name="Fulton L."/>
            <person name="Fulton R."/>
            <person name="Godfrey J."/>
            <person name="Minx P."/>
            <person name="Mitreva M."/>
            <person name="Roeseler W."/>
            <person name="Tian H."/>
            <person name="Witte H."/>
            <person name="Yang S.P."/>
            <person name="Wilson R.K."/>
            <person name="Sommer R.J."/>
        </authorList>
    </citation>
    <scope>NUCLEOTIDE SEQUENCE [LARGE SCALE GENOMIC DNA]</scope>
    <source>
        <strain evidence="3">PS312</strain>
    </source>
</reference>
<feature type="region of interest" description="Disordered" evidence="1">
    <location>
        <begin position="1527"/>
        <end position="1558"/>
    </location>
</feature>